<reference evidence="1 2" key="1">
    <citation type="submission" date="2024-01" db="EMBL/GenBank/DDBJ databases">
        <title>The genomes of 5 underutilized Papilionoideae crops provide insights into root nodulation and disease resistanc.</title>
        <authorList>
            <person name="Jiang F."/>
        </authorList>
    </citation>
    <scope>NUCLEOTIDE SEQUENCE [LARGE SCALE GENOMIC DNA]</scope>
    <source>
        <strain evidence="1">LVBAO_FW01</strain>
        <tissue evidence="1">Leaves</tissue>
    </source>
</reference>
<accession>A0AAN9RCK1</accession>
<dbReference type="AlphaFoldDB" id="A0AAN9RCK1"/>
<organism evidence="1 2">
    <name type="scientific">Canavalia gladiata</name>
    <name type="common">Sword bean</name>
    <name type="synonym">Dolichos gladiatus</name>
    <dbReference type="NCBI Taxonomy" id="3824"/>
    <lineage>
        <taxon>Eukaryota</taxon>
        <taxon>Viridiplantae</taxon>
        <taxon>Streptophyta</taxon>
        <taxon>Embryophyta</taxon>
        <taxon>Tracheophyta</taxon>
        <taxon>Spermatophyta</taxon>
        <taxon>Magnoliopsida</taxon>
        <taxon>eudicotyledons</taxon>
        <taxon>Gunneridae</taxon>
        <taxon>Pentapetalae</taxon>
        <taxon>rosids</taxon>
        <taxon>fabids</taxon>
        <taxon>Fabales</taxon>
        <taxon>Fabaceae</taxon>
        <taxon>Papilionoideae</taxon>
        <taxon>50 kb inversion clade</taxon>
        <taxon>NPAAA clade</taxon>
        <taxon>indigoferoid/millettioid clade</taxon>
        <taxon>Phaseoleae</taxon>
        <taxon>Canavalia</taxon>
    </lineage>
</organism>
<dbReference type="Proteomes" id="UP001367508">
    <property type="component" value="Unassembled WGS sequence"/>
</dbReference>
<name>A0AAN9RCK1_CANGL</name>
<evidence type="ECO:0000313" key="1">
    <source>
        <dbReference type="EMBL" id="KAK7361713.1"/>
    </source>
</evidence>
<proteinExistence type="predicted"/>
<dbReference type="EMBL" id="JAYMYQ010000001">
    <property type="protein sequence ID" value="KAK7361713.1"/>
    <property type="molecule type" value="Genomic_DNA"/>
</dbReference>
<comment type="caution">
    <text evidence="1">The sequence shown here is derived from an EMBL/GenBank/DDBJ whole genome shotgun (WGS) entry which is preliminary data.</text>
</comment>
<protein>
    <submittedName>
        <fullName evidence="1">Uncharacterized protein</fullName>
    </submittedName>
</protein>
<keyword evidence="2" id="KW-1185">Reference proteome</keyword>
<sequence>MSWSECDGKTLKGYLKFGNNKIQRKRSYNHPVRKCNERCSPIWLMEEVQKCLPRYAIICESKSGECEVRALAKSDATVDVLEPCILALLNRVPESQGMTRQAVLLLSFCCSHPFEMLVVTQPNTKIGNKTCLAHKYILLRKKSGKAPGHVLYEAISRIRLYHNQQSFLACTMGVEKEAHLGG</sequence>
<gene>
    <name evidence="1" type="ORF">VNO77_03790</name>
</gene>
<evidence type="ECO:0000313" key="2">
    <source>
        <dbReference type="Proteomes" id="UP001367508"/>
    </source>
</evidence>